<feature type="transmembrane region" description="Helical" evidence="8">
    <location>
        <begin position="99"/>
        <end position="123"/>
    </location>
</feature>
<dbReference type="EMBL" id="FORO01000047">
    <property type="protein sequence ID" value="SFJ61847.1"/>
    <property type="molecule type" value="Genomic_DNA"/>
</dbReference>
<feature type="transmembrane region" description="Helical" evidence="8">
    <location>
        <begin position="372"/>
        <end position="395"/>
    </location>
</feature>
<evidence type="ECO:0000259" key="9">
    <source>
        <dbReference type="Pfam" id="PF00999"/>
    </source>
</evidence>
<feature type="transmembrane region" description="Helical" evidence="8">
    <location>
        <begin position="283"/>
        <end position="303"/>
    </location>
</feature>
<feature type="compositionally biased region" description="Basic and acidic residues" evidence="7">
    <location>
        <begin position="602"/>
        <end position="613"/>
    </location>
</feature>
<dbReference type="OrthoDB" id="43518at2157"/>
<dbReference type="SUPFAM" id="SSF51735">
    <property type="entry name" value="NAD(P)-binding Rossmann-fold domains"/>
    <property type="match status" value="1"/>
</dbReference>
<evidence type="ECO:0000259" key="10">
    <source>
        <dbReference type="Pfam" id="PF02254"/>
    </source>
</evidence>
<comment type="similarity">
    <text evidence="2">Belongs to the monovalent cation:proton antiporter 2 (CPA2) transporter (TC 2.A.37) family.</text>
</comment>
<feature type="domain" description="RCK N-terminal" evidence="10">
    <location>
        <begin position="424"/>
        <end position="534"/>
    </location>
</feature>
<feature type="transmembrane region" description="Helical" evidence="8">
    <location>
        <begin position="17"/>
        <end position="37"/>
    </location>
</feature>
<name>A0A1I3SX09_9EURY</name>
<dbReference type="InterPro" id="IPR006153">
    <property type="entry name" value="Cation/H_exchanger_TM"/>
</dbReference>
<evidence type="ECO:0000313" key="12">
    <source>
        <dbReference type="Proteomes" id="UP000182829"/>
    </source>
</evidence>
<feature type="transmembrane region" description="Helical" evidence="8">
    <location>
        <begin position="44"/>
        <end position="62"/>
    </location>
</feature>
<organism evidence="11 12">
    <name type="scientific">Natronobacterium gregoryi</name>
    <dbReference type="NCBI Taxonomy" id="44930"/>
    <lineage>
        <taxon>Archaea</taxon>
        <taxon>Methanobacteriati</taxon>
        <taxon>Methanobacteriota</taxon>
        <taxon>Stenosarchaea group</taxon>
        <taxon>Halobacteria</taxon>
        <taxon>Halobacteriales</taxon>
        <taxon>Natrialbaceae</taxon>
        <taxon>Natronobacterium</taxon>
    </lineage>
</organism>
<reference evidence="11 12" key="1">
    <citation type="submission" date="2016-10" db="EMBL/GenBank/DDBJ databases">
        <authorList>
            <person name="de Groot N.N."/>
        </authorList>
    </citation>
    <scope>NUCLEOTIDE SEQUENCE [LARGE SCALE GENOMIC DNA]</scope>
    <source>
        <strain evidence="11 12">SP2</strain>
    </source>
</reference>
<dbReference type="Proteomes" id="UP000182829">
    <property type="component" value="Unassembled WGS sequence"/>
</dbReference>
<evidence type="ECO:0000256" key="2">
    <source>
        <dbReference type="ARBA" id="ARBA00005551"/>
    </source>
</evidence>
<evidence type="ECO:0000256" key="1">
    <source>
        <dbReference type="ARBA" id="ARBA00004141"/>
    </source>
</evidence>
<gene>
    <name evidence="11" type="ORF">SAMN05443661_14710</name>
</gene>
<evidence type="ECO:0000256" key="3">
    <source>
        <dbReference type="ARBA" id="ARBA00022448"/>
    </source>
</evidence>
<dbReference type="Gene3D" id="3.40.50.720">
    <property type="entry name" value="NAD(P)-binding Rossmann-like Domain"/>
    <property type="match status" value="1"/>
</dbReference>
<dbReference type="GO" id="GO:1902600">
    <property type="term" value="P:proton transmembrane transport"/>
    <property type="evidence" value="ECO:0007669"/>
    <property type="project" value="InterPro"/>
</dbReference>
<dbReference type="InterPro" id="IPR003148">
    <property type="entry name" value="RCK_N"/>
</dbReference>
<evidence type="ECO:0000256" key="8">
    <source>
        <dbReference type="SAM" id="Phobius"/>
    </source>
</evidence>
<dbReference type="InterPro" id="IPR038770">
    <property type="entry name" value="Na+/solute_symporter_sf"/>
</dbReference>
<comment type="subcellular location">
    <subcellularLocation>
        <location evidence="1">Membrane</location>
        <topology evidence="1">Multi-pass membrane protein</topology>
    </subcellularLocation>
</comment>
<accession>A0A1I3SX09</accession>
<dbReference type="PANTHER" id="PTHR42751">
    <property type="entry name" value="SODIUM/HYDROGEN EXCHANGER FAMILY/TRKA DOMAIN PROTEIN"/>
    <property type="match status" value="1"/>
</dbReference>
<keyword evidence="6 8" id="KW-0472">Membrane</keyword>
<feature type="transmembrane region" description="Helical" evidence="8">
    <location>
        <begin position="339"/>
        <end position="360"/>
    </location>
</feature>
<protein>
    <submittedName>
        <fullName evidence="11">Transporter, CPA2 family</fullName>
    </submittedName>
</protein>
<keyword evidence="4 8" id="KW-0812">Transmembrane</keyword>
<feature type="region of interest" description="Disordered" evidence="7">
    <location>
        <begin position="573"/>
        <end position="613"/>
    </location>
</feature>
<dbReference type="InterPro" id="IPR036291">
    <property type="entry name" value="NAD(P)-bd_dom_sf"/>
</dbReference>
<feature type="transmembrane region" description="Helical" evidence="8">
    <location>
        <begin position="161"/>
        <end position="182"/>
    </location>
</feature>
<evidence type="ECO:0000256" key="7">
    <source>
        <dbReference type="SAM" id="MobiDB-lite"/>
    </source>
</evidence>
<evidence type="ECO:0000256" key="6">
    <source>
        <dbReference type="ARBA" id="ARBA00023136"/>
    </source>
</evidence>
<feature type="transmembrane region" description="Helical" evidence="8">
    <location>
        <begin position="309"/>
        <end position="327"/>
    </location>
</feature>
<keyword evidence="5 8" id="KW-1133">Transmembrane helix</keyword>
<feature type="transmembrane region" description="Helical" evidence="8">
    <location>
        <begin position="68"/>
        <end position="87"/>
    </location>
</feature>
<evidence type="ECO:0000256" key="5">
    <source>
        <dbReference type="ARBA" id="ARBA00022989"/>
    </source>
</evidence>
<sequence length="613" mass="67666">MPSYTKGETNTPLMSEIALAADFAIIVVVATIIGLIARQTGQPTIIAYIITGIILGPVAFDIVTDEGLVELMGNLGFAFLLFLLGLKMRFEDIREILPAVTNVAIGQTVLQTALAFTVAWALGFGTEEILVIALATVFGATPIIVKILTDKDEITSLPGKIDVGVLIVQDIYLVVVLALFATDELGGAADIASTLGVILVMMSFIAIFSLFSSRYVLPGLFRRIADNKDVFLVVAIAWAFLFVAIAEATNLDPKVGAFLAGLSIAQLPYSKELEDRVTPITDFFILVFFATIGLQIDGLSSLLAHWWEAIVASTVLMVGNFWIMFYLIDREGFDVETSFLASINMVQVSEFSLIVGALAIEQGLIGSDVLGYLSLMALLTMGLSTYIISYNYAIYARLEPWFRRFESDERKDAEISTYDGHAIAIGYDEITERALPRLEAEFDDVVIIDRRTDHIEELEEEGRYEYVFGDFRHTEVRKEANLNAADFVLSSSVEREVNEALLREVDDEATVFVEAERIDDARALYDRGATYVIMSTHLAAEKVSEYVELYVTDRDRFDDAVASDVDVIEARRRRGRRRFGEDEPGSSPGVDGDPIGPSPDSLEDRRSGGEFRD</sequence>
<keyword evidence="3" id="KW-0813">Transport</keyword>
<dbReference type="Gene3D" id="1.20.1530.20">
    <property type="match status" value="1"/>
</dbReference>
<proteinExistence type="inferred from homology"/>
<dbReference type="Pfam" id="PF00999">
    <property type="entry name" value="Na_H_Exchanger"/>
    <property type="match status" value="1"/>
</dbReference>
<dbReference type="AlphaFoldDB" id="A0A1I3SX09"/>
<evidence type="ECO:0000256" key="4">
    <source>
        <dbReference type="ARBA" id="ARBA00022692"/>
    </source>
</evidence>
<dbReference type="GO" id="GO:0015297">
    <property type="term" value="F:antiporter activity"/>
    <property type="evidence" value="ECO:0007669"/>
    <property type="project" value="InterPro"/>
</dbReference>
<dbReference type="OMA" id="EDKGDMQ"/>
<dbReference type="GO" id="GO:0016020">
    <property type="term" value="C:membrane"/>
    <property type="evidence" value="ECO:0007669"/>
    <property type="project" value="UniProtKB-SubCell"/>
</dbReference>
<feature type="domain" description="Cation/H+ exchanger transmembrane" evidence="9">
    <location>
        <begin position="28"/>
        <end position="386"/>
    </location>
</feature>
<feature type="transmembrane region" description="Helical" evidence="8">
    <location>
        <begin position="129"/>
        <end position="149"/>
    </location>
</feature>
<dbReference type="Pfam" id="PF02254">
    <property type="entry name" value="TrkA_N"/>
    <property type="match status" value="1"/>
</dbReference>
<feature type="transmembrane region" description="Helical" evidence="8">
    <location>
        <begin position="194"/>
        <end position="217"/>
    </location>
</feature>
<evidence type="ECO:0000313" key="11">
    <source>
        <dbReference type="EMBL" id="SFJ61847.1"/>
    </source>
</evidence>
<feature type="transmembrane region" description="Helical" evidence="8">
    <location>
        <begin position="229"/>
        <end position="249"/>
    </location>
</feature>
<dbReference type="GO" id="GO:0006813">
    <property type="term" value="P:potassium ion transport"/>
    <property type="evidence" value="ECO:0007669"/>
    <property type="project" value="InterPro"/>
</dbReference>
<dbReference type="PANTHER" id="PTHR42751:SF6">
    <property type="entry name" value="CONSERVED INTEGRAL MEMBRANE TRANSPORT PROTEIN-RELATED"/>
    <property type="match status" value="1"/>
</dbReference>